<dbReference type="EMBL" id="JAIHOM010000036">
    <property type="protein sequence ID" value="MCW6036438.1"/>
    <property type="molecule type" value="Genomic_DNA"/>
</dbReference>
<gene>
    <name evidence="2" type="ORF">K4A83_09165</name>
</gene>
<evidence type="ECO:0000313" key="2">
    <source>
        <dbReference type="EMBL" id="MCW6036438.1"/>
    </source>
</evidence>
<organism evidence="2 3">
    <name type="scientific">Spirulina subsalsa FACHB-351</name>
    <dbReference type="NCBI Taxonomy" id="234711"/>
    <lineage>
        <taxon>Bacteria</taxon>
        <taxon>Bacillati</taxon>
        <taxon>Cyanobacteriota</taxon>
        <taxon>Cyanophyceae</taxon>
        <taxon>Spirulinales</taxon>
        <taxon>Spirulinaceae</taxon>
        <taxon>Spirulina</taxon>
    </lineage>
</organism>
<keyword evidence="3" id="KW-1185">Reference proteome</keyword>
<dbReference type="Proteomes" id="UP001526426">
    <property type="component" value="Unassembled WGS sequence"/>
</dbReference>
<sequence>MTTNLNANKQKKLLKILIGAAWIDGTVQAEEREYLHKMAQQEGLADDPEIKPLLSELRQVKPQECYDWLNAYLGENHTQEDYQELLEALSAIIYSDGQVETAEAKLLNQLQELDPANDPPQTVFNKFLKSVQLLYRKALEDKT</sequence>
<name>A0ABT3L4K0_9CYAN</name>
<feature type="domain" description="Co-chaperone DjlA N-terminal" evidence="1">
    <location>
        <begin position="16"/>
        <end position="112"/>
    </location>
</feature>
<accession>A0ABT3L4K0</accession>
<dbReference type="Gene3D" id="1.10.3680.10">
    <property type="entry name" value="TerB-like"/>
    <property type="match status" value="1"/>
</dbReference>
<dbReference type="SUPFAM" id="SSF158682">
    <property type="entry name" value="TerB-like"/>
    <property type="match status" value="1"/>
</dbReference>
<protein>
    <submittedName>
        <fullName evidence="2">TerB family tellurite resistance protein</fullName>
    </submittedName>
</protein>
<evidence type="ECO:0000313" key="3">
    <source>
        <dbReference type="Proteomes" id="UP001526426"/>
    </source>
</evidence>
<proteinExistence type="predicted"/>
<dbReference type="RefSeq" id="WP_265264198.1">
    <property type="nucleotide sequence ID" value="NZ_JAIHOM010000036.1"/>
</dbReference>
<evidence type="ECO:0000259" key="1">
    <source>
        <dbReference type="Pfam" id="PF05099"/>
    </source>
</evidence>
<dbReference type="InterPro" id="IPR007791">
    <property type="entry name" value="DjlA_N"/>
</dbReference>
<reference evidence="2 3" key="1">
    <citation type="submission" date="2021-08" db="EMBL/GenBank/DDBJ databases">
        <title>Draft genome sequence of Spirulina subsalsa with high tolerance to salinity and hype-accumulation of phycocyanin.</title>
        <authorList>
            <person name="Pei H."/>
            <person name="Jiang L."/>
        </authorList>
    </citation>
    <scope>NUCLEOTIDE SEQUENCE [LARGE SCALE GENOMIC DNA]</scope>
    <source>
        <strain evidence="2 3">FACHB-351</strain>
    </source>
</reference>
<dbReference type="CDD" id="cd07177">
    <property type="entry name" value="terB_like"/>
    <property type="match status" value="1"/>
</dbReference>
<dbReference type="InterPro" id="IPR029024">
    <property type="entry name" value="TerB-like"/>
</dbReference>
<comment type="caution">
    <text evidence="2">The sequence shown here is derived from an EMBL/GenBank/DDBJ whole genome shotgun (WGS) entry which is preliminary data.</text>
</comment>
<dbReference type="Pfam" id="PF05099">
    <property type="entry name" value="TerB"/>
    <property type="match status" value="1"/>
</dbReference>